<keyword evidence="1" id="KW-0812">Transmembrane</keyword>
<dbReference type="Proteomes" id="UP000523000">
    <property type="component" value="Unassembled WGS sequence"/>
</dbReference>
<gene>
    <name evidence="2" type="ORF">E9229_002389</name>
</gene>
<evidence type="ECO:0000313" key="2">
    <source>
        <dbReference type="EMBL" id="MBB2996198.1"/>
    </source>
</evidence>
<sequence>MIYTFLLLLLGGVLAGGAISLRQQKAHVSWIIACWILAGLSLLAGYLLTF</sequence>
<protein>
    <submittedName>
        <fullName evidence="2">Uncharacterized protein</fullName>
    </submittedName>
</protein>
<keyword evidence="1" id="KW-1133">Transmembrane helix</keyword>
<reference evidence="2 3" key="1">
    <citation type="submission" date="2020-08" db="EMBL/GenBank/DDBJ databases">
        <title>Sequencing the genomes of 1000 actinobacteria strains.</title>
        <authorList>
            <person name="Klenk H.-P."/>
        </authorList>
    </citation>
    <scope>NUCLEOTIDE SEQUENCE [LARGE SCALE GENOMIC DNA]</scope>
    <source>
        <strain evidence="2 3">DSM 22826</strain>
    </source>
</reference>
<evidence type="ECO:0000313" key="3">
    <source>
        <dbReference type="Proteomes" id="UP000523000"/>
    </source>
</evidence>
<comment type="caution">
    <text evidence="2">The sequence shown here is derived from an EMBL/GenBank/DDBJ whole genome shotgun (WGS) entry which is preliminary data.</text>
</comment>
<evidence type="ECO:0000256" key="1">
    <source>
        <dbReference type="SAM" id="Phobius"/>
    </source>
</evidence>
<keyword evidence="3" id="KW-1185">Reference proteome</keyword>
<dbReference type="EMBL" id="JACHVS010000001">
    <property type="protein sequence ID" value="MBB2996198.1"/>
    <property type="molecule type" value="Genomic_DNA"/>
</dbReference>
<keyword evidence="1" id="KW-0472">Membrane</keyword>
<accession>A0A839QIG5</accession>
<feature type="transmembrane region" description="Helical" evidence="1">
    <location>
        <begin position="30"/>
        <end position="49"/>
    </location>
</feature>
<name>A0A839QIG5_9MICC</name>
<dbReference type="AlphaFoldDB" id="A0A839QIG5"/>
<dbReference type="RefSeq" id="WP_183512063.1">
    <property type="nucleotide sequence ID" value="NZ_BAABGK010000002.1"/>
</dbReference>
<proteinExistence type="predicted"/>
<organism evidence="2 3">
    <name type="scientific">Paeniglutamicibacter cryotolerans</name>
    <dbReference type="NCBI Taxonomy" id="670079"/>
    <lineage>
        <taxon>Bacteria</taxon>
        <taxon>Bacillati</taxon>
        <taxon>Actinomycetota</taxon>
        <taxon>Actinomycetes</taxon>
        <taxon>Micrococcales</taxon>
        <taxon>Micrococcaceae</taxon>
        <taxon>Paeniglutamicibacter</taxon>
    </lineage>
</organism>